<dbReference type="InterPro" id="IPR027417">
    <property type="entry name" value="P-loop_NTPase"/>
</dbReference>
<evidence type="ECO:0000313" key="6">
    <source>
        <dbReference type="Proteomes" id="UP000019102"/>
    </source>
</evidence>
<dbReference type="Proteomes" id="UP000019102">
    <property type="component" value="Unassembled WGS sequence"/>
</dbReference>
<dbReference type="GO" id="GO:0016887">
    <property type="term" value="F:ATP hydrolysis activity"/>
    <property type="evidence" value="ECO:0007669"/>
    <property type="project" value="InterPro"/>
</dbReference>
<dbReference type="GO" id="GO:0005524">
    <property type="term" value="F:ATP binding"/>
    <property type="evidence" value="ECO:0007669"/>
    <property type="project" value="UniProtKB-KW"/>
</dbReference>
<dbReference type="RefSeq" id="WP_305037898.1">
    <property type="nucleotide sequence ID" value="NZ_BAVS01000018.1"/>
</dbReference>
<dbReference type="eggNOG" id="COG1131">
    <property type="taxonomic scope" value="Bacteria"/>
</dbReference>
<gene>
    <name evidence="5" type="ORF">JCM21714_3179</name>
</gene>
<dbReference type="AlphaFoldDB" id="W4VMJ0"/>
<dbReference type="InterPro" id="IPR003439">
    <property type="entry name" value="ABC_transporter-like_ATP-bd"/>
</dbReference>
<keyword evidence="1" id="KW-0813">Transport</keyword>
<keyword evidence="6" id="KW-1185">Reference proteome</keyword>
<proteinExistence type="predicted"/>
<name>W4VMJ0_9BACI</name>
<evidence type="ECO:0000256" key="2">
    <source>
        <dbReference type="ARBA" id="ARBA00022741"/>
    </source>
</evidence>
<evidence type="ECO:0000313" key="5">
    <source>
        <dbReference type="EMBL" id="GAE94048.1"/>
    </source>
</evidence>
<evidence type="ECO:0000256" key="1">
    <source>
        <dbReference type="ARBA" id="ARBA00022448"/>
    </source>
</evidence>
<evidence type="ECO:0000256" key="3">
    <source>
        <dbReference type="ARBA" id="ARBA00022840"/>
    </source>
</evidence>
<dbReference type="InterPro" id="IPR051782">
    <property type="entry name" value="ABC_Transporter_VariousFunc"/>
</dbReference>
<dbReference type="EMBL" id="BAVS01000018">
    <property type="protein sequence ID" value="GAE94048.1"/>
    <property type="molecule type" value="Genomic_DNA"/>
</dbReference>
<dbReference type="Gene3D" id="3.40.50.300">
    <property type="entry name" value="P-loop containing nucleotide triphosphate hydrolases"/>
    <property type="match status" value="1"/>
</dbReference>
<feature type="domain" description="ABC transporter" evidence="4">
    <location>
        <begin position="17"/>
        <end position="66"/>
    </location>
</feature>
<dbReference type="SUPFAM" id="SSF52540">
    <property type="entry name" value="P-loop containing nucleoside triphosphate hydrolases"/>
    <property type="match status" value="1"/>
</dbReference>
<accession>W4VMJ0</accession>
<dbReference type="PANTHER" id="PTHR42939">
    <property type="entry name" value="ABC TRANSPORTER ATP-BINDING PROTEIN ALBC-RELATED"/>
    <property type="match status" value="1"/>
</dbReference>
<organism evidence="5 6">
    <name type="scientific">Gracilibacillus boraciitolerans JCM 21714</name>
    <dbReference type="NCBI Taxonomy" id="1298598"/>
    <lineage>
        <taxon>Bacteria</taxon>
        <taxon>Bacillati</taxon>
        <taxon>Bacillota</taxon>
        <taxon>Bacilli</taxon>
        <taxon>Bacillales</taxon>
        <taxon>Bacillaceae</taxon>
        <taxon>Gracilibacillus</taxon>
    </lineage>
</organism>
<keyword evidence="3" id="KW-0067">ATP-binding</keyword>
<keyword evidence="2" id="KW-0547">Nucleotide-binding</keyword>
<dbReference type="STRING" id="1298598.JCM21714_3179"/>
<comment type="caution">
    <text evidence="5">The sequence shown here is derived from an EMBL/GenBank/DDBJ whole genome shotgun (WGS) entry which is preliminary data.</text>
</comment>
<reference evidence="5 6" key="1">
    <citation type="journal article" date="2014" name="Genome Announc.">
        <title>Draft Genome Sequence of the Boron-Tolerant and Moderately Halotolerant Bacterium Gracilibacillus boraciitolerans JCM 21714T.</title>
        <authorList>
            <person name="Ahmed I."/>
            <person name="Oshima K."/>
            <person name="Suda W."/>
            <person name="Kitamura K."/>
            <person name="Iida T."/>
            <person name="Ohmori Y."/>
            <person name="Fujiwara T."/>
            <person name="Hattori M."/>
            <person name="Ohkuma M."/>
        </authorList>
    </citation>
    <scope>NUCLEOTIDE SEQUENCE [LARGE SCALE GENOMIC DNA]</scope>
    <source>
        <strain evidence="5 6">JCM 21714</strain>
    </source>
</reference>
<evidence type="ECO:0000259" key="4">
    <source>
        <dbReference type="Pfam" id="PF00005"/>
    </source>
</evidence>
<dbReference type="PANTHER" id="PTHR42939:SF1">
    <property type="entry name" value="ABC TRANSPORTER ATP-BINDING PROTEIN ALBC-RELATED"/>
    <property type="match status" value="1"/>
</dbReference>
<dbReference type="Pfam" id="PF00005">
    <property type="entry name" value="ABC_tran"/>
    <property type="match status" value="1"/>
</dbReference>
<sequence length="114" mass="13206">MLNVQHISKRKMFRPILTDCTFSIEIGKIVGIIGENGSGKTTLLKILAGVLYPSKGHINLKQDRSFNISYSSDHDYFYNYFTIEQLIDFYQSQFDDFVQERAEAMLDFLILIVK</sequence>
<protein>
    <submittedName>
        <fullName evidence="5">ABC transporter</fullName>
    </submittedName>
</protein>